<comment type="caution">
    <text evidence="2">The sequence shown here is derived from an EMBL/GenBank/DDBJ whole genome shotgun (WGS) entry which is preliminary data.</text>
</comment>
<protein>
    <submittedName>
        <fullName evidence="2">Uncharacterized protein</fullName>
    </submittedName>
</protein>
<dbReference type="RefSeq" id="WP_016808674.1">
    <property type="nucleotide sequence ID" value="NZ_CABGLK010000002.1"/>
</dbReference>
<evidence type="ECO:0000313" key="3">
    <source>
        <dbReference type="Proteomes" id="UP000673434"/>
    </source>
</evidence>
<evidence type="ECO:0000313" key="1">
    <source>
        <dbReference type="EMBL" id="HAU4355291.1"/>
    </source>
</evidence>
<dbReference type="EMBL" id="JAGKON010000012">
    <property type="protein sequence ID" value="MBQ0600728.1"/>
    <property type="molecule type" value="Genomic_DNA"/>
</dbReference>
<organism evidence="2 3">
    <name type="scientific">Klebsiella oxytoca</name>
    <dbReference type="NCBI Taxonomy" id="571"/>
    <lineage>
        <taxon>Bacteria</taxon>
        <taxon>Pseudomonadati</taxon>
        <taxon>Pseudomonadota</taxon>
        <taxon>Gammaproteobacteria</taxon>
        <taxon>Enterobacterales</taxon>
        <taxon>Enterobacteriaceae</taxon>
        <taxon>Klebsiella/Raoultella group</taxon>
        <taxon>Klebsiella</taxon>
    </lineage>
</organism>
<proteinExistence type="predicted"/>
<dbReference type="AlphaFoldDB" id="A0A9P0XRC4"/>
<accession>A0A9P0XRC4</accession>
<dbReference type="EMBL" id="DACXIC010000002">
    <property type="protein sequence ID" value="HAU4355291.1"/>
    <property type="molecule type" value="Genomic_DNA"/>
</dbReference>
<keyword evidence="3" id="KW-1185">Reference proteome</keyword>
<sequence length="108" mass="11618">MKELTQYEMENISGAGLFDLPCALVDFTIQSALGLMKVGFDGSLTIAKTALETSLDMLSNLLSGSPSSIGSILADHLNSMMYEKSGIWSNFVYDAATNWGDVISSLQK</sequence>
<dbReference type="Proteomes" id="UP000868497">
    <property type="component" value="Unassembled WGS sequence"/>
</dbReference>
<evidence type="ECO:0000313" key="2">
    <source>
        <dbReference type="EMBL" id="MBQ0600728.1"/>
    </source>
</evidence>
<gene>
    <name evidence="1" type="ORF">F6W21_02985</name>
    <name evidence="2" type="ORF">J7S78_13095</name>
</gene>
<reference evidence="1" key="2">
    <citation type="submission" date="2019-09" db="EMBL/GenBank/DDBJ databases">
        <authorList>
            <consortium name="NCBI Pathogen Detection Project"/>
        </authorList>
    </citation>
    <scope>NUCLEOTIDE SEQUENCE</scope>
    <source>
        <strain evidence="1">AUSMDU00005748</strain>
    </source>
</reference>
<reference evidence="1" key="1">
    <citation type="journal article" date="2018" name="Genome Biol.">
        <title>SKESA: strategic k-mer extension for scrupulous assemblies.</title>
        <authorList>
            <person name="Souvorov A."/>
            <person name="Agarwala R."/>
            <person name="Lipman D.J."/>
        </authorList>
    </citation>
    <scope>NUCLEOTIDE SEQUENCE</scope>
    <source>
        <strain evidence="1">AUSMDU00005748</strain>
    </source>
</reference>
<name>A0A9P0XRC4_KLEOX</name>
<dbReference type="Proteomes" id="UP000673434">
    <property type="component" value="Unassembled WGS sequence"/>
</dbReference>
<reference evidence="2 3" key="3">
    <citation type="submission" date="2021-03" db="EMBL/GenBank/DDBJ databases">
        <authorList>
            <person name="Stanton E."/>
        </authorList>
    </citation>
    <scope>NUCLEOTIDE SEQUENCE [LARGE SCALE GENOMIC DNA]</scope>
    <source>
        <strain evidence="2 3">2020EL-00037</strain>
    </source>
</reference>